<feature type="transmembrane region" description="Helical" evidence="5">
    <location>
        <begin position="163"/>
        <end position="187"/>
    </location>
</feature>
<proteinExistence type="inferred from homology"/>
<keyword evidence="5" id="KW-0997">Cell inner membrane</keyword>
<dbReference type="GO" id="GO:0009977">
    <property type="term" value="F:proton motive force dependent protein transmembrane transporter activity"/>
    <property type="evidence" value="ECO:0007669"/>
    <property type="project" value="TreeGrafter"/>
</dbReference>
<evidence type="ECO:0000256" key="4">
    <source>
        <dbReference type="ARBA" id="ARBA00023136"/>
    </source>
</evidence>
<feature type="transmembrane region" description="Helical" evidence="5">
    <location>
        <begin position="121"/>
        <end position="142"/>
    </location>
</feature>
<dbReference type="AlphaFoldDB" id="A8A9F5"/>
<accession>A8A9F5</accession>
<evidence type="ECO:0000313" key="6">
    <source>
        <dbReference type="EMBL" id="ABU81557.1"/>
    </source>
</evidence>
<dbReference type="GO" id="GO:0065002">
    <property type="term" value="P:intracellular protein transmembrane transport"/>
    <property type="evidence" value="ECO:0007669"/>
    <property type="project" value="TreeGrafter"/>
</dbReference>
<keyword evidence="7" id="KW-1185">Reference proteome</keyword>
<dbReference type="eggNOG" id="arCOG01919">
    <property type="taxonomic scope" value="Archaea"/>
</dbReference>
<evidence type="ECO:0000256" key="5">
    <source>
        <dbReference type="HAMAP-Rule" id="MF_00902"/>
    </source>
</evidence>
<keyword evidence="5" id="KW-0811">Translocation</keyword>
<protein>
    <recommendedName>
        <fullName evidence="5">Sec-independent protein translocase protein TatC</fullName>
    </recommendedName>
</protein>
<feature type="transmembrane region" description="Helical" evidence="5">
    <location>
        <begin position="211"/>
        <end position="235"/>
    </location>
</feature>
<keyword evidence="3 5" id="KW-1133">Transmembrane helix</keyword>
<sequence length="311" mass="34951">MKSLIKKLKSPFECNVEEAERVEDITYHLEELLKTIRRSIVAFFLALLLVALFPINWVTCPLMHLYCSPEDVGNAVGAQYIAELIKWIGYVPAMVALLRIITLAIMHMGVKPVICHAESLFNAYVMVIIWGALVISAPYIIYQFLCYLWPALHEHERRMLRNGVLATFGLFLLGELFAFTVVVPFGFELVVFFGQAAGAQSIWCLSDIIEFAVMTAIITGLSFLLPIVVYYLVLLGLLRPEQLKGRNLRIAFLAIMFLAAVITPGGTGISMLAIGIPMFVLYYLAIIMAERALRERQQKTPSFEFNYKGGS</sequence>
<evidence type="ECO:0000256" key="1">
    <source>
        <dbReference type="ARBA" id="ARBA00004141"/>
    </source>
</evidence>
<keyword evidence="2 5" id="KW-0812">Transmembrane</keyword>
<evidence type="ECO:0000256" key="3">
    <source>
        <dbReference type="ARBA" id="ARBA00022989"/>
    </source>
</evidence>
<feature type="transmembrane region" description="Helical" evidence="5">
    <location>
        <begin position="247"/>
        <end position="263"/>
    </location>
</feature>
<dbReference type="RefSeq" id="WP_011998409.1">
    <property type="nucleotide sequence ID" value="NC_009776.1"/>
</dbReference>
<dbReference type="KEGG" id="iho:Igni_0374"/>
<comment type="subcellular location">
    <subcellularLocation>
        <location evidence="5">Cell inner membrane</location>
        <topology evidence="5">Multi-pass membrane protein</topology>
    </subcellularLocation>
    <subcellularLocation>
        <location evidence="1">Membrane</location>
        <topology evidence="1">Multi-pass membrane protein</topology>
    </subcellularLocation>
</comment>
<keyword evidence="5" id="KW-0653">Protein transport</keyword>
<dbReference type="Proteomes" id="UP000000262">
    <property type="component" value="Chromosome"/>
</dbReference>
<dbReference type="InterPro" id="IPR002033">
    <property type="entry name" value="TatC"/>
</dbReference>
<keyword evidence="5" id="KW-1003">Cell membrane</keyword>
<keyword evidence="4 5" id="KW-0472">Membrane</keyword>
<keyword evidence="5" id="KW-0813">Transport</keyword>
<dbReference type="OrthoDB" id="15305at2157"/>
<dbReference type="EMBL" id="CP000816">
    <property type="protein sequence ID" value="ABU81557.1"/>
    <property type="molecule type" value="Genomic_DNA"/>
</dbReference>
<name>A8A9F5_IGNH4</name>
<evidence type="ECO:0000256" key="2">
    <source>
        <dbReference type="ARBA" id="ARBA00022692"/>
    </source>
</evidence>
<dbReference type="GO" id="GO:0043953">
    <property type="term" value="P:protein transport by the Tat complex"/>
    <property type="evidence" value="ECO:0007669"/>
    <property type="project" value="UniProtKB-UniRule"/>
</dbReference>
<feature type="transmembrane region" description="Helical" evidence="5">
    <location>
        <begin position="87"/>
        <end position="109"/>
    </location>
</feature>
<organism evidence="6 7">
    <name type="scientific">Ignicoccus hospitalis (strain KIN4/I / DSM 18386 / JCM 14125)</name>
    <dbReference type="NCBI Taxonomy" id="453591"/>
    <lineage>
        <taxon>Archaea</taxon>
        <taxon>Thermoproteota</taxon>
        <taxon>Thermoprotei</taxon>
        <taxon>Desulfurococcales</taxon>
        <taxon>Desulfurococcaceae</taxon>
        <taxon>Ignicoccus</taxon>
    </lineage>
</organism>
<dbReference type="PANTHER" id="PTHR30371:SF0">
    <property type="entry name" value="SEC-INDEPENDENT PROTEIN TRANSLOCASE PROTEIN TATC, CHLOROPLASTIC-RELATED"/>
    <property type="match status" value="1"/>
</dbReference>
<dbReference type="PRINTS" id="PR01840">
    <property type="entry name" value="TATCFAMILY"/>
</dbReference>
<comment type="subunit">
    <text evidence="5">Forms a complex with TatA.</text>
</comment>
<dbReference type="PANTHER" id="PTHR30371">
    <property type="entry name" value="SEC-INDEPENDENT PROTEIN TRANSLOCASE PROTEIN TATC"/>
    <property type="match status" value="1"/>
</dbReference>
<comment type="similarity">
    <text evidence="5">Belongs to the TatC family.</text>
</comment>
<dbReference type="PhylomeDB" id="A8A9F5"/>
<dbReference type="Pfam" id="PF00902">
    <property type="entry name" value="TatC"/>
    <property type="match status" value="1"/>
</dbReference>
<dbReference type="GeneID" id="5561921"/>
<dbReference type="HOGENOM" id="CLU_893139_0_0_2"/>
<evidence type="ECO:0000313" key="7">
    <source>
        <dbReference type="Proteomes" id="UP000000262"/>
    </source>
</evidence>
<feature type="transmembrane region" description="Helical" evidence="5">
    <location>
        <begin position="40"/>
        <end position="66"/>
    </location>
</feature>
<feature type="transmembrane region" description="Helical" evidence="5">
    <location>
        <begin position="269"/>
        <end position="289"/>
    </location>
</feature>
<reference evidence="6 7" key="1">
    <citation type="journal article" date="2008" name="Genome Biol.">
        <title>A genomic analysis of the archaeal system Ignicoccus hospitalis-Nanoarchaeum equitans.</title>
        <authorList>
            <person name="Podar M."/>
            <person name="Anderson I."/>
            <person name="Makarova K.S."/>
            <person name="Elkins J.G."/>
            <person name="Ivanova N."/>
            <person name="Wall M.A."/>
            <person name="Lykidis A."/>
            <person name="Mavromatis K."/>
            <person name="Sun H."/>
            <person name="Hudson M.E."/>
            <person name="Chen W."/>
            <person name="Deciu C."/>
            <person name="Hutchison D."/>
            <person name="Eads J.R."/>
            <person name="Anderson A."/>
            <person name="Fernandes F."/>
            <person name="Szeto E."/>
            <person name="Lapidus A."/>
            <person name="Kyrpides N.C."/>
            <person name="Saier M.H.Jr."/>
            <person name="Richardson P.M."/>
            <person name="Rachel R."/>
            <person name="Huber H."/>
            <person name="Eisen J.A."/>
            <person name="Koonin E.V."/>
            <person name="Keller M."/>
            <person name="Stetter K.O."/>
        </authorList>
    </citation>
    <scope>NUCLEOTIDE SEQUENCE [LARGE SCALE GENOMIC DNA]</scope>
    <source>
        <strain evidence="7">KIN4/I / DSM 18386 / JCM 14125</strain>
    </source>
</reference>
<dbReference type="HAMAP" id="MF_00902">
    <property type="entry name" value="TatC"/>
    <property type="match status" value="1"/>
</dbReference>
<comment type="function">
    <text evidence="5">Part of the twin-arginine translocation (Tat) system that transports large folded proteins containing a characteristic twin-arginine motif in their signal peptide across membranes.</text>
</comment>
<gene>
    <name evidence="5" type="primary">tatC</name>
    <name evidence="6" type="ordered locus">Igni_0374</name>
</gene>
<dbReference type="GO" id="GO:0033281">
    <property type="term" value="C:TAT protein transport complex"/>
    <property type="evidence" value="ECO:0007669"/>
    <property type="project" value="UniProtKB-UniRule"/>
</dbReference>
<dbReference type="STRING" id="453591.Igni_0374"/>